<dbReference type="Proteomes" id="UP000789901">
    <property type="component" value="Unassembled WGS sequence"/>
</dbReference>
<protein>
    <submittedName>
        <fullName evidence="1">20425_t:CDS:1</fullName>
    </submittedName>
</protein>
<gene>
    <name evidence="1" type="ORF">GMARGA_LOCUS34153</name>
</gene>
<dbReference type="InterPro" id="IPR036691">
    <property type="entry name" value="Endo/exonu/phosph_ase_sf"/>
</dbReference>
<dbReference type="SUPFAM" id="SSF56219">
    <property type="entry name" value="DNase I-like"/>
    <property type="match status" value="1"/>
</dbReference>
<dbReference type="PANTHER" id="PTHR11371:SF31">
    <property type="entry name" value="EXTRACELLULAR NUCLEASE"/>
    <property type="match status" value="1"/>
</dbReference>
<dbReference type="EMBL" id="CAJVQB010059026">
    <property type="protein sequence ID" value="CAG8838807.1"/>
    <property type="molecule type" value="Genomic_DNA"/>
</dbReference>
<name>A0ABN7WRD0_GIGMA</name>
<keyword evidence="2" id="KW-1185">Reference proteome</keyword>
<accession>A0ABN7WRD0</accession>
<dbReference type="Gene3D" id="3.60.10.10">
    <property type="entry name" value="Endonuclease/exonuclease/phosphatase"/>
    <property type="match status" value="1"/>
</dbReference>
<evidence type="ECO:0000313" key="1">
    <source>
        <dbReference type="EMBL" id="CAG8838807.1"/>
    </source>
</evidence>
<organism evidence="1 2">
    <name type="scientific">Gigaspora margarita</name>
    <dbReference type="NCBI Taxonomy" id="4874"/>
    <lineage>
        <taxon>Eukaryota</taxon>
        <taxon>Fungi</taxon>
        <taxon>Fungi incertae sedis</taxon>
        <taxon>Mucoromycota</taxon>
        <taxon>Glomeromycotina</taxon>
        <taxon>Glomeromycetes</taxon>
        <taxon>Diversisporales</taxon>
        <taxon>Gigasporaceae</taxon>
        <taxon>Gigaspora</taxon>
    </lineage>
</organism>
<comment type="caution">
    <text evidence="1">The sequence shown here is derived from an EMBL/GenBank/DDBJ whole genome shotgun (WGS) entry which is preliminary data.</text>
</comment>
<reference evidence="1 2" key="1">
    <citation type="submission" date="2021-06" db="EMBL/GenBank/DDBJ databases">
        <authorList>
            <person name="Kallberg Y."/>
            <person name="Tangrot J."/>
            <person name="Rosling A."/>
        </authorList>
    </citation>
    <scope>NUCLEOTIDE SEQUENCE [LARGE SCALE GENOMIC DNA]</scope>
    <source>
        <strain evidence="1 2">120-4 pot B 10/14</strain>
    </source>
</reference>
<evidence type="ECO:0000313" key="2">
    <source>
        <dbReference type="Proteomes" id="UP000789901"/>
    </source>
</evidence>
<feature type="non-terminal residue" evidence="1">
    <location>
        <position position="1"/>
    </location>
</feature>
<dbReference type="PANTHER" id="PTHR11371">
    <property type="entry name" value="DEOXYRIBONUCLEASE"/>
    <property type="match status" value="1"/>
</dbReference>
<proteinExistence type="predicted"/>
<sequence length="150" mass="17488">EIKALVTDVYTYVKNKSTKRSGLSRLFSILCLNTKESVFGNNCEHIILMGDLNASRPYLNKTKQYKLDKLLVQYKLIWGVGHSSDTTVSSNSAAYDRFIFEIKNKNKWIGDVRVWKFDEFWKNKHDQALITTFVKSVSDHYPIEFELILK</sequence>